<dbReference type="AlphaFoldDB" id="A0A934RWM4"/>
<accession>A0A934RWM4</accession>
<evidence type="ECO:0000313" key="3">
    <source>
        <dbReference type="EMBL" id="MBK1877693.1"/>
    </source>
</evidence>
<comment type="caution">
    <text evidence="3">The sequence shown here is derived from an EMBL/GenBank/DDBJ whole genome shotgun (WGS) entry which is preliminary data.</text>
</comment>
<proteinExistence type="predicted"/>
<dbReference type="EMBL" id="JAENIL010000021">
    <property type="protein sequence ID" value="MBK1877693.1"/>
    <property type="molecule type" value="Genomic_DNA"/>
</dbReference>
<name>A0A934RWM4_9BACT</name>
<keyword evidence="1" id="KW-0732">Signal</keyword>
<organism evidence="3 4">
    <name type="scientific">Pelagicoccus mobilis</name>
    <dbReference type="NCBI Taxonomy" id="415221"/>
    <lineage>
        <taxon>Bacteria</taxon>
        <taxon>Pseudomonadati</taxon>
        <taxon>Verrucomicrobiota</taxon>
        <taxon>Opitutia</taxon>
        <taxon>Puniceicoccales</taxon>
        <taxon>Pelagicoccaceae</taxon>
        <taxon>Pelagicoccus</taxon>
    </lineage>
</organism>
<reference evidence="3" key="1">
    <citation type="submission" date="2021-01" db="EMBL/GenBank/DDBJ databases">
        <title>Modified the classification status of verrucomicrobia.</title>
        <authorList>
            <person name="Feng X."/>
        </authorList>
    </citation>
    <scope>NUCLEOTIDE SEQUENCE</scope>
    <source>
        <strain evidence="3">KCTC 13126</strain>
    </source>
</reference>
<keyword evidence="4" id="KW-1185">Reference proteome</keyword>
<sequence>MKVSTIVLSLALATGGLSAFGKGTLIFDGKSLDGWHHQESFENDKYAAQSGNFFAKDGALHCFQLPDKKGALLLSDGKYGDFELTMEIKADWGCDSGIFLRCNEKGQGIQILNDYLKNGSVGFIFGQGTGGYISRPILLNEVDGVVKAKDVYDAVEKEGLIYAIDAKGWNKTWKVDDWNKIKIRCVGTAPHITTWINGVKIMELDGSTYSAPSLRSKNSGNWDAKSAWDSEKVQAITGNKGSIAFQVHPGGRWKKGGSSMYRNIRIKDLTTD</sequence>
<dbReference type="InterPro" id="IPR010496">
    <property type="entry name" value="AL/BT2_dom"/>
</dbReference>
<gene>
    <name evidence="3" type="ORF">JIN87_12515</name>
</gene>
<dbReference type="Gene3D" id="2.60.120.560">
    <property type="entry name" value="Exo-inulinase, domain 1"/>
    <property type="match status" value="1"/>
</dbReference>
<dbReference type="RefSeq" id="WP_200355907.1">
    <property type="nucleotide sequence ID" value="NZ_JAENIL010000021.1"/>
</dbReference>
<feature type="signal peptide" evidence="1">
    <location>
        <begin position="1"/>
        <end position="19"/>
    </location>
</feature>
<dbReference type="GO" id="GO:0016787">
    <property type="term" value="F:hydrolase activity"/>
    <property type="evidence" value="ECO:0007669"/>
    <property type="project" value="InterPro"/>
</dbReference>
<dbReference type="Proteomes" id="UP000617628">
    <property type="component" value="Unassembled WGS sequence"/>
</dbReference>
<evidence type="ECO:0000313" key="4">
    <source>
        <dbReference type="Proteomes" id="UP000617628"/>
    </source>
</evidence>
<feature type="chain" id="PRO_5036813387" evidence="1">
    <location>
        <begin position="20"/>
        <end position="272"/>
    </location>
</feature>
<protein>
    <submittedName>
        <fullName evidence="3">DUF1080 domain-containing protein</fullName>
    </submittedName>
</protein>
<feature type="domain" description="3-keto-alpha-glucoside-1,2-lyase/3-keto-2-hydroxy-glucal hydratase" evidence="2">
    <location>
        <begin position="24"/>
        <end position="267"/>
    </location>
</feature>
<dbReference type="Pfam" id="PF06439">
    <property type="entry name" value="3keto-disac_hyd"/>
    <property type="match status" value="1"/>
</dbReference>
<evidence type="ECO:0000259" key="2">
    <source>
        <dbReference type="Pfam" id="PF06439"/>
    </source>
</evidence>
<evidence type="ECO:0000256" key="1">
    <source>
        <dbReference type="SAM" id="SignalP"/>
    </source>
</evidence>